<gene>
    <name evidence="4" type="ORF">VNO78_16076</name>
</gene>
<evidence type="ECO:0000313" key="5">
    <source>
        <dbReference type="Proteomes" id="UP001386955"/>
    </source>
</evidence>
<dbReference type="InterPro" id="IPR011065">
    <property type="entry name" value="Kunitz_inhibitor_STI-like_sf"/>
</dbReference>
<dbReference type="PANTHER" id="PTHR33107">
    <property type="entry name" value="KUNITZ TRYPSIN INHIBITOR 2"/>
    <property type="match status" value="1"/>
</dbReference>
<sequence>MEEINIMKTLNTFLLKKTLHFHRIKEIMKNRTTLLALFLLCAFSSTARSYVYDTDGDRLTDGSRYYVLPVEEGSFGGIEATATGKDTCPLTVVQSSDKNSKGIPISIILPYSRTGLVRDDFPLIIRFVPSAVTTSCVGISTAWSLVNEAVRLDVDPNDAVHGYLEIDIVSSANHHYKFKFCGRDSCRSVGAFDDAKGKRRLVLSNNPLLVKFEKVQHSVAHDTHLLGQDSYIGQDSYFGNSVALDTHVGQDRYPGNSVAQDSYFENSAGQDTRIGQDRHRGNSVSQDSNIGQDSHFENLVGQDNHIGQDSHLRNSVAQDNHRGNSMSQDSRIGQDSYLENSVTQNSHIGQDSHFQNSVTQDSHFETLVGQDSYIGQDHLRNSVDQDSQVENSVAQDSHIGQYNQFENFVPQDNQLRSIVTK</sequence>
<dbReference type="Gene3D" id="2.80.10.50">
    <property type="match status" value="1"/>
</dbReference>
<organism evidence="4 5">
    <name type="scientific">Psophocarpus tetragonolobus</name>
    <name type="common">Winged bean</name>
    <name type="synonym">Dolichos tetragonolobus</name>
    <dbReference type="NCBI Taxonomy" id="3891"/>
    <lineage>
        <taxon>Eukaryota</taxon>
        <taxon>Viridiplantae</taxon>
        <taxon>Streptophyta</taxon>
        <taxon>Embryophyta</taxon>
        <taxon>Tracheophyta</taxon>
        <taxon>Spermatophyta</taxon>
        <taxon>Magnoliopsida</taxon>
        <taxon>eudicotyledons</taxon>
        <taxon>Gunneridae</taxon>
        <taxon>Pentapetalae</taxon>
        <taxon>rosids</taxon>
        <taxon>fabids</taxon>
        <taxon>Fabales</taxon>
        <taxon>Fabaceae</taxon>
        <taxon>Papilionoideae</taxon>
        <taxon>50 kb inversion clade</taxon>
        <taxon>NPAAA clade</taxon>
        <taxon>indigoferoid/millettioid clade</taxon>
        <taxon>Phaseoleae</taxon>
        <taxon>Psophocarpus</taxon>
    </lineage>
</organism>
<proteinExistence type="inferred from homology"/>
<evidence type="ECO:0000313" key="4">
    <source>
        <dbReference type="EMBL" id="KAK7395517.1"/>
    </source>
</evidence>
<dbReference type="InterPro" id="IPR002160">
    <property type="entry name" value="Prot_inh_Kunz-lg"/>
</dbReference>
<evidence type="ECO:0000256" key="3">
    <source>
        <dbReference type="SAM" id="MobiDB-lite"/>
    </source>
</evidence>
<dbReference type="AlphaFoldDB" id="A0AAN9XJR7"/>
<feature type="region of interest" description="Disordered" evidence="3">
    <location>
        <begin position="272"/>
        <end position="295"/>
    </location>
</feature>
<keyword evidence="5" id="KW-1185">Reference proteome</keyword>
<evidence type="ECO:0000256" key="2">
    <source>
        <dbReference type="ARBA" id="ARBA00023157"/>
    </source>
</evidence>
<evidence type="ECO:0000256" key="1">
    <source>
        <dbReference type="ARBA" id="ARBA00005440"/>
    </source>
</evidence>
<dbReference type="Pfam" id="PF00197">
    <property type="entry name" value="Kunitz_legume"/>
    <property type="match status" value="1"/>
</dbReference>
<dbReference type="Gene3D" id="2.160.10.10">
    <property type="entry name" value="Hexapeptide repeat proteins"/>
    <property type="match status" value="1"/>
</dbReference>
<reference evidence="4 5" key="1">
    <citation type="submission" date="2024-01" db="EMBL/GenBank/DDBJ databases">
        <title>The genomes of 5 underutilized Papilionoideae crops provide insights into root nodulation and disease resistanc.</title>
        <authorList>
            <person name="Jiang F."/>
        </authorList>
    </citation>
    <scope>NUCLEOTIDE SEQUENCE [LARGE SCALE GENOMIC DNA]</scope>
    <source>
        <strain evidence="4">DUOXIRENSHENG_FW03</strain>
        <tissue evidence="4">Leaves</tissue>
    </source>
</reference>
<dbReference type="Proteomes" id="UP001386955">
    <property type="component" value="Unassembled WGS sequence"/>
</dbReference>
<comment type="similarity">
    <text evidence="1">Belongs to the protease inhibitor I3 (leguminous Kunitz-type inhibitor) family.</text>
</comment>
<dbReference type="PROSITE" id="PS00283">
    <property type="entry name" value="SOYBEAN_KUNITZ"/>
    <property type="match status" value="1"/>
</dbReference>
<dbReference type="SMART" id="SM00452">
    <property type="entry name" value="STI"/>
    <property type="match status" value="1"/>
</dbReference>
<keyword evidence="2" id="KW-1015">Disulfide bond</keyword>
<dbReference type="EMBL" id="JAYMYS010000004">
    <property type="protein sequence ID" value="KAK7395517.1"/>
    <property type="molecule type" value="Genomic_DNA"/>
</dbReference>
<name>A0AAN9XJR7_PSOTE</name>
<comment type="caution">
    <text evidence="4">The sequence shown here is derived from an EMBL/GenBank/DDBJ whole genome shotgun (WGS) entry which is preliminary data.</text>
</comment>
<dbReference type="GO" id="GO:0004866">
    <property type="term" value="F:endopeptidase inhibitor activity"/>
    <property type="evidence" value="ECO:0007669"/>
    <property type="project" value="InterPro"/>
</dbReference>
<dbReference type="PRINTS" id="PR00291">
    <property type="entry name" value="KUNITZINHBTR"/>
</dbReference>
<protein>
    <submittedName>
        <fullName evidence="4">Uncharacterized protein</fullName>
    </submittedName>
</protein>
<feature type="compositionally biased region" description="Polar residues" evidence="3">
    <location>
        <begin position="282"/>
        <end position="292"/>
    </location>
</feature>
<dbReference type="PANTHER" id="PTHR33107:SF81">
    <property type="entry name" value="TRYPSIN INHIBITOR A"/>
    <property type="match status" value="1"/>
</dbReference>
<dbReference type="SUPFAM" id="SSF50386">
    <property type="entry name" value="STI-like"/>
    <property type="match status" value="1"/>
</dbReference>
<accession>A0AAN9XJR7</accession>